<evidence type="ECO:0000259" key="8">
    <source>
        <dbReference type="Pfam" id="PF00482"/>
    </source>
</evidence>
<dbReference type="Gene3D" id="1.20.81.30">
    <property type="entry name" value="Type II secretion system (T2SS), domain F"/>
    <property type="match status" value="2"/>
</dbReference>
<dbReference type="InterPro" id="IPR047692">
    <property type="entry name" value="T4P_ComGB"/>
</dbReference>
<feature type="transmembrane region" description="Helical" evidence="7">
    <location>
        <begin position="170"/>
        <end position="189"/>
    </location>
</feature>
<evidence type="ECO:0000256" key="5">
    <source>
        <dbReference type="ARBA" id="ARBA00022989"/>
    </source>
</evidence>
<dbReference type="InterPro" id="IPR003004">
    <property type="entry name" value="GspF/PilC"/>
</dbReference>
<dbReference type="PANTHER" id="PTHR30012:SF0">
    <property type="entry name" value="TYPE II SECRETION SYSTEM PROTEIN F-RELATED"/>
    <property type="match status" value="1"/>
</dbReference>
<feature type="domain" description="Type II secretion system protein GspF" evidence="8">
    <location>
        <begin position="219"/>
        <end position="341"/>
    </location>
</feature>
<evidence type="ECO:0000313" key="10">
    <source>
        <dbReference type="Proteomes" id="UP000254519"/>
    </source>
</evidence>
<keyword evidence="6 7" id="KW-0472">Membrane</keyword>
<evidence type="ECO:0000256" key="2">
    <source>
        <dbReference type="ARBA" id="ARBA00005745"/>
    </source>
</evidence>
<dbReference type="OrthoDB" id="1638902at2"/>
<dbReference type="RefSeq" id="WP_115361021.1">
    <property type="nucleotide sequence ID" value="NZ_CP038012.1"/>
</dbReference>
<gene>
    <name evidence="9" type="primary">epsF_1</name>
    <name evidence="9" type="ORF">NCTC4822_01552</name>
</gene>
<keyword evidence="5 7" id="KW-1133">Transmembrane helix</keyword>
<protein>
    <submittedName>
        <fullName evidence="9">Cholera toxin secretion protein epsF</fullName>
    </submittedName>
</protein>
<feature type="domain" description="Type II secretion system protein GspF" evidence="8">
    <location>
        <begin position="20"/>
        <end position="140"/>
    </location>
</feature>
<keyword evidence="10" id="KW-1185">Reference proteome</keyword>
<name>A0A380BNI2_SPOPA</name>
<comment type="subcellular location">
    <subcellularLocation>
        <location evidence="1">Cell membrane</location>
        <topology evidence="1">Multi-pass membrane protein</topology>
    </subcellularLocation>
</comment>
<keyword evidence="4 7" id="KW-0812">Transmembrane</keyword>
<accession>A0A380BNI2</accession>
<evidence type="ECO:0000256" key="1">
    <source>
        <dbReference type="ARBA" id="ARBA00004651"/>
    </source>
</evidence>
<dbReference type="NCBIfam" id="NF041012">
    <property type="entry name" value="T4P_ComGB"/>
    <property type="match status" value="1"/>
</dbReference>
<dbReference type="InterPro" id="IPR018076">
    <property type="entry name" value="T2SS_GspF_dom"/>
</dbReference>
<keyword evidence="3" id="KW-1003">Cell membrane</keyword>
<comment type="similarity">
    <text evidence="2">Belongs to the GSP F family.</text>
</comment>
<evidence type="ECO:0000256" key="3">
    <source>
        <dbReference type="ARBA" id="ARBA00022475"/>
    </source>
</evidence>
<evidence type="ECO:0000313" key="9">
    <source>
        <dbReference type="EMBL" id="SUJ04282.1"/>
    </source>
</evidence>
<evidence type="ECO:0000256" key="4">
    <source>
        <dbReference type="ARBA" id="ARBA00022692"/>
    </source>
</evidence>
<feature type="transmembrane region" description="Helical" evidence="7">
    <location>
        <begin position="116"/>
        <end position="138"/>
    </location>
</feature>
<reference evidence="9 10" key="1">
    <citation type="submission" date="2018-06" db="EMBL/GenBank/DDBJ databases">
        <authorList>
            <consortium name="Pathogen Informatics"/>
            <person name="Doyle S."/>
        </authorList>
    </citation>
    <scope>NUCLEOTIDE SEQUENCE [LARGE SCALE GENOMIC DNA]</scope>
    <source>
        <strain evidence="10">ATCC 11859 / DSM 33 / NCIB 8841 / NCTC 4822</strain>
    </source>
</reference>
<dbReference type="Proteomes" id="UP000254519">
    <property type="component" value="Unassembled WGS sequence"/>
</dbReference>
<evidence type="ECO:0000256" key="6">
    <source>
        <dbReference type="ARBA" id="ARBA00023136"/>
    </source>
</evidence>
<dbReference type="GO" id="GO:0005886">
    <property type="term" value="C:plasma membrane"/>
    <property type="evidence" value="ECO:0007669"/>
    <property type="project" value="UniProtKB-SubCell"/>
</dbReference>
<sequence>MKNSHVVKQKIIPISDKPVFLARIAELLDEGYIFSDAINLILPHHTLAYEAVIGQIEEAFRKGLGVSAILGKFGFSDTLLLSVIIAEKNGQLAGVLLALSKQLDKVEEAKKRLRNLLAYPLTLFVFIAALLMGFRNFFLPNMEALSRSRQGDISTVSALLPKIVSLLPDMIFGMMMIMAASLMGALFYYRKQLPKNKIKFIQKIPIIRHWIFQWKSKQFARELGSLLESGVSIQDALDVLIQQNVDPVLGEIARNVKGYLIFGEPFHAAIALVDGLTKEFSSFAKHGEASGHLAKELLIYSAHLEESLHRKMSKGLALLQPVLFSLIAVCILAAYVALLLPIYNMLDTF</sequence>
<dbReference type="AlphaFoldDB" id="A0A380BNI2"/>
<feature type="transmembrane region" description="Helical" evidence="7">
    <location>
        <begin position="316"/>
        <end position="343"/>
    </location>
</feature>
<dbReference type="Pfam" id="PF00482">
    <property type="entry name" value="T2SSF"/>
    <property type="match status" value="2"/>
</dbReference>
<proteinExistence type="inferred from homology"/>
<dbReference type="EMBL" id="UGYZ01000002">
    <property type="protein sequence ID" value="SUJ04282.1"/>
    <property type="molecule type" value="Genomic_DNA"/>
</dbReference>
<evidence type="ECO:0000256" key="7">
    <source>
        <dbReference type="SAM" id="Phobius"/>
    </source>
</evidence>
<dbReference type="PANTHER" id="PTHR30012">
    <property type="entry name" value="GENERAL SECRETION PATHWAY PROTEIN"/>
    <property type="match status" value="1"/>
</dbReference>
<dbReference type="InterPro" id="IPR042094">
    <property type="entry name" value="T2SS_GspF_sf"/>
</dbReference>
<organism evidence="9 10">
    <name type="scientific">Sporosarcina pasteurii</name>
    <name type="common">Bacillus pasteurii</name>
    <dbReference type="NCBI Taxonomy" id="1474"/>
    <lineage>
        <taxon>Bacteria</taxon>
        <taxon>Bacillati</taxon>
        <taxon>Bacillota</taxon>
        <taxon>Bacilli</taxon>
        <taxon>Bacillales</taxon>
        <taxon>Caryophanaceae</taxon>
        <taxon>Sporosarcina</taxon>
    </lineage>
</organism>